<dbReference type="RefSeq" id="WP_200957135.1">
    <property type="nucleotide sequence ID" value="NZ_LKAJ02000001.1"/>
</dbReference>
<gene>
    <name evidence="2" type="ORF">HT99x_004875</name>
</gene>
<dbReference type="PROSITE" id="PS50943">
    <property type="entry name" value="HTH_CROC1"/>
    <property type="match status" value="1"/>
</dbReference>
<dbReference type="Gene3D" id="1.10.260.40">
    <property type="entry name" value="lambda repressor-like DNA-binding domains"/>
    <property type="match status" value="1"/>
</dbReference>
<dbReference type="AlphaFoldDB" id="A0AAE3HV49"/>
<dbReference type="EMBL" id="LKAJ02000001">
    <property type="protein sequence ID" value="MCS5710753.1"/>
    <property type="molecule type" value="Genomic_DNA"/>
</dbReference>
<accession>A0AAE3HV49</accession>
<evidence type="ECO:0000259" key="1">
    <source>
        <dbReference type="PROSITE" id="PS50943"/>
    </source>
</evidence>
<organism evidence="2 3">
    <name type="scientific">Candidatus Berkiella aquae</name>
    <dbReference type="NCBI Taxonomy" id="295108"/>
    <lineage>
        <taxon>Bacteria</taxon>
        <taxon>Pseudomonadati</taxon>
        <taxon>Pseudomonadota</taxon>
        <taxon>Gammaproteobacteria</taxon>
        <taxon>Candidatus Berkiellales</taxon>
        <taxon>Candidatus Berkiellaceae</taxon>
        <taxon>Candidatus Berkiella</taxon>
    </lineage>
</organism>
<dbReference type="SUPFAM" id="SSF47413">
    <property type="entry name" value="lambda repressor-like DNA-binding domains"/>
    <property type="match status" value="1"/>
</dbReference>
<protein>
    <submittedName>
        <fullName evidence="2">Helix-turn-helix domain-containing protein</fullName>
    </submittedName>
</protein>
<keyword evidence="3" id="KW-1185">Reference proteome</keyword>
<proteinExistence type="predicted"/>
<sequence length="83" mass="9132">MMIKVVLSAKQFGNLVKINRKKYHLTQKELAAVCGCGVRFIQDLEKGKQSCELGLSLSVLAMLGIRLEAITPVIPEAVLHVIK</sequence>
<evidence type="ECO:0000313" key="3">
    <source>
        <dbReference type="Proteomes" id="UP000051497"/>
    </source>
</evidence>
<dbReference type="InterPro" id="IPR010982">
    <property type="entry name" value="Lambda_DNA-bd_dom_sf"/>
</dbReference>
<dbReference type="Proteomes" id="UP000051497">
    <property type="component" value="Unassembled WGS sequence"/>
</dbReference>
<dbReference type="Pfam" id="PF01381">
    <property type="entry name" value="HTH_3"/>
    <property type="match status" value="1"/>
</dbReference>
<reference evidence="2" key="2">
    <citation type="submission" date="2021-06" db="EMBL/GenBank/DDBJ databases">
        <title>Genomic Description and Analysis of Intracellular Bacteria, Candidatus Berkiella cookevillensis and Candidatus Berkiella aquae.</title>
        <authorList>
            <person name="Kidane D.T."/>
            <person name="Mehari Y.T."/>
            <person name="Rice F.C."/>
            <person name="Arivett B.A."/>
            <person name="Farone A.L."/>
            <person name="Berk S.G."/>
            <person name="Farone M.B."/>
        </authorList>
    </citation>
    <scope>NUCLEOTIDE SEQUENCE</scope>
    <source>
        <strain evidence="2">HT99</strain>
    </source>
</reference>
<name>A0AAE3HV49_9GAMM</name>
<comment type="caution">
    <text evidence="2">The sequence shown here is derived from an EMBL/GenBank/DDBJ whole genome shotgun (WGS) entry which is preliminary data.</text>
</comment>
<evidence type="ECO:0000313" key="2">
    <source>
        <dbReference type="EMBL" id="MCS5710753.1"/>
    </source>
</evidence>
<dbReference type="CDD" id="cd00093">
    <property type="entry name" value="HTH_XRE"/>
    <property type="match status" value="1"/>
</dbReference>
<dbReference type="SMART" id="SM00530">
    <property type="entry name" value="HTH_XRE"/>
    <property type="match status" value="1"/>
</dbReference>
<dbReference type="InterPro" id="IPR001387">
    <property type="entry name" value="Cro/C1-type_HTH"/>
</dbReference>
<reference evidence="2" key="1">
    <citation type="journal article" date="2016" name="Genome Announc.">
        <title>Draft Genome Sequences of Two Novel Amoeba-Resistant Intranuclear Bacteria, 'Candidatus Berkiella cookevillensis' and 'Candidatus Berkiella aquae'.</title>
        <authorList>
            <person name="Mehari Y.T."/>
            <person name="Arivett B.A."/>
            <person name="Farone A.L."/>
            <person name="Gunderson J.H."/>
            <person name="Farone M.B."/>
        </authorList>
    </citation>
    <scope>NUCLEOTIDE SEQUENCE</scope>
    <source>
        <strain evidence="2">HT99</strain>
    </source>
</reference>
<dbReference type="GO" id="GO:0003677">
    <property type="term" value="F:DNA binding"/>
    <property type="evidence" value="ECO:0007669"/>
    <property type="project" value="InterPro"/>
</dbReference>
<feature type="domain" description="HTH cro/C1-type" evidence="1">
    <location>
        <begin position="20"/>
        <end position="70"/>
    </location>
</feature>